<dbReference type="Proteomes" id="UP001154329">
    <property type="component" value="Chromosome 2"/>
</dbReference>
<protein>
    <submittedName>
        <fullName evidence="2">Uncharacterized protein</fullName>
    </submittedName>
</protein>
<reference evidence="2" key="1">
    <citation type="submission" date="2022-02" db="EMBL/GenBank/DDBJ databases">
        <authorList>
            <person name="King R."/>
        </authorList>
    </citation>
    <scope>NUCLEOTIDE SEQUENCE</scope>
</reference>
<organism evidence="2 3">
    <name type="scientific">Aphis gossypii</name>
    <name type="common">Cotton aphid</name>
    <dbReference type="NCBI Taxonomy" id="80765"/>
    <lineage>
        <taxon>Eukaryota</taxon>
        <taxon>Metazoa</taxon>
        <taxon>Ecdysozoa</taxon>
        <taxon>Arthropoda</taxon>
        <taxon>Hexapoda</taxon>
        <taxon>Insecta</taxon>
        <taxon>Pterygota</taxon>
        <taxon>Neoptera</taxon>
        <taxon>Paraneoptera</taxon>
        <taxon>Hemiptera</taxon>
        <taxon>Sternorrhyncha</taxon>
        <taxon>Aphidomorpha</taxon>
        <taxon>Aphidoidea</taxon>
        <taxon>Aphididae</taxon>
        <taxon>Aphidini</taxon>
        <taxon>Aphis</taxon>
        <taxon>Aphis</taxon>
    </lineage>
</organism>
<keyword evidence="1" id="KW-1133">Transmembrane helix</keyword>
<evidence type="ECO:0000313" key="3">
    <source>
        <dbReference type="Proteomes" id="UP001154329"/>
    </source>
</evidence>
<keyword evidence="1" id="KW-0472">Membrane</keyword>
<dbReference type="AlphaFoldDB" id="A0A9P0IYY6"/>
<evidence type="ECO:0000313" key="2">
    <source>
        <dbReference type="EMBL" id="CAH1723937.1"/>
    </source>
</evidence>
<name>A0A9P0IYY6_APHGO</name>
<accession>A0A9P0IYY6</accession>
<feature type="transmembrane region" description="Helical" evidence="1">
    <location>
        <begin position="69"/>
        <end position="91"/>
    </location>
</feature>
<keyword evidence="1" id="KW-0812">Transmembrane</keyword>
<reference evidence="2" key="2">
    <citation type="submission" date="2022-10" db="EMBL/GenBank/DDBJ databases">
        <authorList>
            <consortium name="ENA_rothamsted_submissions"/>
            <consortium name="culmorum"/>
            <person name="King R."/>
        </authorList>
    </citation>
    <scope>NUCLEOTIDE SEQUENCE</scope>
</reference>
<gene>
    <name evidence="2" type="ORF">APHIGO_LOCUS5343</name>
</gene>
<evidence type="ECO:0000256" key="1">
    <source>
        <dbReference type="SAM" id="Phobius"/>
    </source>
</evidence>
<proteinExistence type="predicted"/>
<keyword evidence="3" id="KW-1185">Reference proteome</keyword>
<dbReference type="EMBL" id="OU899035">
    <property type="protein sequence ID" value="CAH1723937.1"/>
    <property type="molecule type" value="Genomic_DNA"/>
</dbReference>
<sequence length="205" mass="23526">MNFFTIKYDIIVYTNAQYFNVMRVAAEYVRKARGCDRFRLAPVRFARAVTPGSANGDARICEKRFLGRFFLPYICFFFLFHLFVFFSNIFISRPRHLTAYTLPIPHYTTIVYRVRRSPAAAATQRQFAEFDQFLTLYRSAIGAISLLLPPSPRVYAHAPSSAARNPRSVRTTRHSFNDIFRTAVSPAAPSHYTPAATDRAHPLDE</sequence>